<dbReference type="Pfam" id="PF08281">
    <property type="entry name" value="Sigma70_r4_2"/>
    <property type="match status" value="1"/>
</dbReference>
<dbReference type="NCBIfam" id="TIGR02983">
    <property type="entry name" value="SigE-fam_strep"/>
    <property type="match status" value="1"/>
</dbReference>
<dbReference type="InterPro" id="IPR013325">
    <property type="entry name" value="RNA_pol_sigma_r2"/>
</dbReference>
<feature type="region of interest" description="Disordered" evidence="6">
    <location>
        <begin position="1"/>
        <end position="21"/>
    </location>
</feature>
<sequence length="203" mass="22656">MDTRTAPFGQNLPQSPGVGGDVSKAQHEEFRDYVAARGPTLLRAAMLLTSDRAEAEDLLQSALAKTYLAWDRINDRAAVDGYVRRAMVNTQISWWRRRKLEVYPTDELPEQPVDDHTRRSELHDALGRALDKLPKRQRLAVMLRYYEDMSEAEIADILGISVGTVKSTVSRAMAKLREDAALEHDFAGAVPAPHPHGDHAGDD</sequence>
<evidence type="ECO:0000256" key="4">
    <source>
        <dbReference type="ARBA" id="ARBA00023125"/>
    </source>
</evidence>
<dbReference type="Gene3D" id="1.10.10.10">
    <property type="entry name" value="Winged helix-like DNA-binding domain superfamily/Winged helix DNA-binding domain"/>
    <property type="match status" value="1"/>
</dbReference>
<dbReference type="InterPro" id="IPR007627">
    <property type="entry name" value="RNA_pol_sigma70_r2"/>
</dbReference>
<dbReference type="InterPro" id="IPR014284">
    <property type="entry name" value="RNA_pol_sigma-70_dom"/>
</dbReference>
<keyword evidence="4" id="KW-0238">DNA-binding</keyword>
<keyword evidence="9" id="KW-1185">Reference proteome</keyword>
<dbReference type="EMBL" id="JABVEC010000010">
    <property type="protein sequence ID" value="MBC6466800.1"/>
    <property type="molecule type" value="Genomic_DNA"/>
</dbReference>
<evidence type="ECO:0000256" key="2">
    <source>
        <dbReference type="ARBA" id="ARBA00023015"/>
    </source>
</evidence>
<dbReference type="InterPro" id="IPR013324">
    <property type="entry name" value="RNA_pol_sigma_r3/r4-like"/>
</dbReference>
<protein>
    <submittedName>
        <fullName evidence="8">SigE family RNA polymerase sigma factor</fullName>
    </submittedName>
</protein>
<dbReference type="Proteomes" id="UP000805614">
    <property type="component" value="Unassembled WGS sequence"/>
</dbReference>
<comment type="similarity">
    <text evidence="1">Belongs to the sigma-70 factor family. ECF subfamily.</text>
</comment>
<dbReference type="InterPro" id="IPR036388">
    <property type="entry name" value="WH-like_DNA-bd_sf"/>
</dbReference>
<dbReference type="InterPro" id="IPR014325">
    <property type="entry name" value="RNA_pol_sigma-E_actinobac"/>
</dbReference>
<comment type="caution">
    <text evidence="8">The sequence shown here is derived from an EMBL/GenBank/DDBJ whole genome shotgun (WGS) entry which is preliminary data.</text>
</comment>
<evidence type="ECO:0000313" key="9">
    <source>
        <dbReference type="Proteomes" id="UP000805614"/>
    </source>
</evidence>
<gene>
    <name evidence="8" type="ORF">HKK74_14995</name>
</gene>
<evidence type="ECO:0000313" key="8">
    <source>
        <dbReference type="EMBL" id="MBC6466800.1"/>
    </source>
</evidence>
<accession>A0ABR7LPX7</accession>
<evidence type="ECO:0000256" key="6">
    <source>
        <dbReference type="SAM" id="MobiDB-lite"/>
    </source>
</evidence>
<keyword evidence="5" id="KW-0804">Transcription</keyword>
<keyword evidence="2" id="KW-0805">Transcription regulation</keyword>
<dbReference type="CDD" id="cd06171">
    <property type="entry name" value="Sigma70_r4"/>
    <property type="match status" value="1"/>
</dbReference>
<dbReference type="SUPFAM" id="SSF88946">
    <property type="entry name" value="Sigma2 domain of RNA polymerase sigma factors"/>
    <property type="match status" value="1"/>
</dbReference>
<dbReference type="SMART" id="SM00421">
    <property type="entry name" value="HTH_LUXR"/>
    <property type="match status" value="1"/>
</dbReference>
<dbReference type="InterPro" id="IPR039425">
    <property type="entry name" value="RNA_pol_sigma-70-like"/>
</dbReference>
<organism evidence="8 9">
    <name type="scientific">Actinomadura alba</name>
    <dbReference type="NCBI Taxonomy" id="406431"/>
    <lineage>
        <taxon>Bacteria</taxon>
        <taxon>Bacillati</taxon>
        <taxon>Actinomycetota</taxon>
        <taxon>Actinomycetes</taxon>
        <taxon>Streptosporangiales</taxon>
        <taxon>Thermomonosporaceae</taxon>
        <taxon>Actinomadura</taxon>
    </lineage>
</organism>
<dbReference type="SUPFAM" id="SSF88659">
    <property type="entry name" value="Sigma3 and sigma4 domains of RNA polymerase sigma factors"/>
    <property type="match status" value="1"/>
</dbReference>
<dbReference type="NCBIfam" id="TIGR02937">
    <property type="entry name" value="sigma70-ECF"/>
    <property type="match status" value="1"/>
</dbReference>
<dbReference type="PANTHER" id="PTHR43133:SF50">
    <property type="entry name" value="ECF RNA POLYMERASE SIGMA FACTOR SIGM"/>
    <property type="match status" value="1"/>
</dbReference>
<dbReference type="PANTHER" id="PTHR43133">
    <property type="entry name" value="RNA POLYMERASE ECF-TYPE SIGMA FACTO"/>
    <property type="match status" value="1"/>
</dbReference>
<name>A0ABR7LPX7_9ACTN</name>
<dbReference type="InterPro" id="IPR000792">
    <property type="entry name" value="Tscrpt_reg_LuxR_C"/>
</dbReference>
<evidence type="ECO:0000256" key="3">
    <source>
        <dbReference type="ARBA" id="ARBA00023082"/>
    </source>
</evidence>
<dbReference type="InterPro" id="IPR013249">
    <property type="entry name" value="RNA_pol_sigma70_r4_t2"/>
</dbReference>
<feature type="domain" description="HTH luxR-type" evidence="7">
    <location>
        <begin position="130"/>
        <end position="184"/>
    </location>
</feature>
<dbReference type="Pfam" id="PF04542">
    <property type="entry name" value="Sigma70_r2"/>
    <property type="match status" value="1"/>
</dbReference>
<dbReference type="Gene3D" id="1.10.1740.10">
    <property type="match status" value="1"/>
</dbReference>
<evidence type="ECO:0000259" key="7">
    <source>
        <dbReference type="SMART" id="SM00421"/>
    </source>
</evidence>
<proteinExistence type="inferred from homology"/>
<keyword evidence="3" id="KW-0731">Sigma factor</keyword>
<evidence type="ECO:0000256" key="1">
    <source>
        <dbReference type="ARBA" id="ARBA00010641"/>
    </source>
</evidence>
<reference evidence="8 9" key="1">
    <citation type="submission" date="2020-06" db="EMBL/GenBank/DDBJ databases">
        <title>Actinomadura xiongansis sp. nov., isolated from soil of Baiyangdian.</title>
        <authorList>
            <person name="Zhang X."/>
        </authorList>
    </citation>
    <scope>NUCLEOTIDE SEQUENCE [LARGE SCALE GENOMIC DNA]</scope>
    <source>
        <strain evidence="8 9">HBUM206468</strain>
    </source>
</reference>
<evidence type="ECO:0000256" key="5">
    <source>
        <dbReference type="ARBA" id="ARBA00023163"/>
    </source>
</evidence>